<keyword evidence="1" id="KW-0812">Transmembrane</keyword>
<dbReference type="EMBL" id="FZOY01000001">
    <property type="protein sequence ID" value="SNS14653.1"/>
    <property type="molecule type" value="Genomic_DNA"/>
</dbReference>
<feature type="transmembrane region" description="Helical" evidence="1">
    <location>
        <begin position="32"/>
        <end position="55"/>
    </location>
</feature>
<protein>
    <submittedName>
        <fullName evidence="2">4 TMS phage holin, superfamily IV</fullName>
    </submittedName>
</protein>
<keyword evidence="1" id="KW-0472">Membrane</keyword>
<dbReference type="Proteomes" id="UP000198426">
    <property type="component" value="Unassembled WGS sequence"/>
</dbReference>
<gene>
    <name evidence="2" type="ORF">SAMN05421757_10166</name>
</gene>
<feature type="transmembrane region" description="Helical" evidence="1">
    <location>
        <begin position="97"/>
        <end position="119"/>
    </location>
</feature>
<evidence type="ECO:0000313" key="2">
    <source>
        <dbReference type="EMBL" id="SNS14653.1"/>
    </source>
</evidence>
<evidence type="ECO:0000313" key="3">
    <source>
        <dbReference type="Proteomes" id="UP000198426"/>
    </source>
</evidence>
<accession>A0A239C5J9</accession>
<reference evidence="2 3" key="1">
    <citation type="submission" date="2017-06" db="EMBL/GenBank/DDBJ databases">
        <authorList>
            <person name="Kim H.J."/>
            <person name="Triplett B.A."/>
        </authorList>
    </citation>
    <scope>NUCLEOTIDE SEQUENCE [LARGE SCALE GENOMIC DNA]</scope>
    <source>
        <strain evidence="2 3">DSM 29339</strain>
    </source>
</reference>
<evidence type="ECO:0000256" key="1">
    <source>
        <dbReference type="SAM" id="Phobius"/>
    </source>
</evidence>
<name>A0A239C5J9_9RHOB</name>
<proteinExistence type="predicted"/>
<keyword evidence="3" id="KW-1185">Reference proteome</keyword>
<dbReference type="AlphaFoldDB" id="A0A239C5J9"/>
<feature type="transmembrane region" description="Helical" evidence="1">
    <location>
        <begin position="67"/>
        <end position="85"/>
    </location>
</feature>
<sequence>MMRTLISVLFYILANGVGLLVAALLLDGLTLSFTGFLVATLLLSLVEAIAAPIITKLSDKNVPALKGGVALVTTFVGLGITNAIVSNMSMDGLATWLAATLLVWLGALIANILLPMFLFKNRLEASKQKPH</sequence>
<dbReference type="RefSeq" id="WP_089230568.1">
    <property type="nucleotide sequence ID" value="NZ_FZOY01000001.1"/>
</dbReference>
<organism evidence="2 3">
    <name type="scientific">Tropicimonas sediminicola</name>
    <dbReference type="NCBI Taxonomy" id="1031541"/>
    <lineage>
        <taxon>Bacteria</taxon>
        <taxon>Pseudomonadati</taxon>
        <taxon>Pseudomonadota</taxon>
        <taxon>Alphaproteobacteria</taxon>
        <taxon>Rhodobacterales</taxon>
        <taxon>Roseobacteraceae</taxon>
        <taxon>Tropicimonas</taxon>
    </lineage>
</organism>
<keyword evidence="1" id="KW-1133">Transmembrane helix</keyword>